<evidence type="ECO:0000256" key="7">
    <source>
        <dbReference type="ARBA" id="ARBA00022777"/>
    </source>
</evidence>
<feature type="active site" evidence="11">
    <location>
        <position position="225"/>
    </location>
</feature>
<comment type="catalytic activity">
    <reaction evidence="11">
        <text>L-threonyl-[protein] + ATP = O-phospho-L-threonyl-[protein] + ADP + H(+)</text>
        <dbReference type="Rhea" id="RHEA:46608"/>
        <dbReference type="Rhea" id="RHEA-COMP:11060"/>
        <dbReference type="Rhea" id="RHEA-COMP:11605"/>
        <dbReference type="ChEBI" id="CHEBI:15378"/>
        <dbReference type="ChEBI" id="CHEBI:30013"/>
        <dbReference type="ChEBI" id="CHEBI:30616"/>
        <dbReference type="ChEBI" id="CHEBI:61977"/>
        <dbReference type="ChEBI" id="CHEBI:456216"/>
        <dbReference type="EC" id="2.7.11.1"/>
    </reaction>
</comment>
<dbReference type="Gene3D" id="1.20.1270.170">
    <property type="match status" value="1"/>
</dbReference>
<keyword evidence="8 11" id="KW-0067">ATP-binding</keyword>
<evidence type="ECO:0000256" key="8">
    <source>
        <dbReference type="ARBA" id="ARBA00022840"/>
    </source>
</evidence>
<accession>A0ABT7SZW7</accession>
<dbReference type="InterPro" id="IPR032882">
    <property type="entry name" value="SrkA/RdoA"/>
</dbReference>
<feature type="site" description="ATP" evidence="11">
    <location>
        <position position="45"/>
    </location>
</feature>
<evidence type="ECO:0000256" key="11">
    <source>
        <dbReference type="HAMAP-Rule" id="MF_01497"/>
    </source>
</evidence>
<evidence type="ECO:0000256" key="10">
    <source>
        <dbReference type="ARBA" id="ARBA00023016"/>
    </source>
</evidence>
<dbReference type="InterPro" id="IPR011009">
    <property type="entry name" value="Kinase-like_dom_sf"/>
</dbReference>
<keyword evidence="5 11" id="KW-0479">Metal-binding</keyword>
<dbReference type="RefSeq" id="WP_289366378.1">
    <property type="nucleotide sequence ID" value="NZ_JAUCBP010000012.1"/>
</dbReference>
<name>A0ABT7SZW7_9ALTE</name>
<sequence>MNETSTLVSTVSSEFQFADLTPDLILNALESIEVYAESGLLALNSYENRVYQFIDDNKQRWVVKFYRPQRWTDAQIQEEHDFAAELQGGEIPVVAPSSIAGSTQHHFSGYRFALFPSVGGRQFEVDNLDQLEQVGRYLGRIHRLGSATDFKSRPAFSTEAYLHQPLQTLQNSNLVPSSLETPFYTVLEHVISATDKAFHPTPYIRLHGDCHPSNILWRDGPSILDLDDCRMGPAIQDLWMMLSGDRQQQMIQLDTLVEAYEEFHSFDSSQLDLIEPLRAMRIVHYMAWLANRWGDAAFPRAFPWFATDKYWEQQILSLKEQLAALDEAPLKLF</sequence>
<protein>
    <recommendedName>
        <fullName evidence="11">Stress response kinase A</fullName>
        <ecNumber evidence="11">2.7.11.1</ecNumber>
    </recommendedName>
    <alternativeName>
        <fullName evidence="11">Serine/threonine-protein kinase SrkA</fullName>
    </alternativeName>
</protein>
<dbReference type="HAMAP" id="MF_01497">
    <property type="entry name" value="SrkA_kinase"/>
    <property type="match status" value="1"/>
</dbReference>
<comment type="function">
    <text evidence="11">A protein kinase that phosphorylates Ser and Thr residues. Probably acts to suppress the effects of stress linked to accumulation of reactive oxygen species. Probably involved in the extracytoplasmic stress response.</text>
</comment>
<keyword evidence="4 11" id="KW-0808">Transferase</keyword>
<evidence type="ECO:0000259" key="12">
    <source>
        <dbReference type="Pfam" id="PF01636"/>
    </source>
</evidence>
<evidence type="ECO:0000256" key="1">
    <source>
        <dbReference type="ARBA" id="ARBA00022490"/>
    </source>
</evidence>
<dbReference type="GO" id="GO:0004674">
    <property type="term" value="F:protein serine/threonine kinase activity"/>
    <property type="evidence" value="ECO:0007669"/>
    <property type="project" value="UniProtKB-KW"/>
</dbReference>
<keyword evidence="14" id="KW-1185">Reference proteome</keyword>
<dbReference type="InterPro" id="IPR002575">
    <property type="entry name" value="Aminoglycoside_PTrfase"/>
</dbReference>
<keyword evidence="1 11" id="KW-0963">Cytoplasm</keyword>
<comment type="caution">
    <text evidence="13">The sequence shown here is derived from an EMBL/GenBank/DDBJ whole genome shotgun (WGS) entry which is preliminary data.</text>
</comment>
<evidence type="ECO:0000313" key="13">
    <source>
        <dbReference type="EMBL" id="MDM7861723.1"/>
    </source>
</evidence>
<evidence type="ECO:0000313" key="14">
    <source>
        <dbReference type="Proteomes" id="UP001234343"/>
    </source>
</evidence>
<evidence type="ECO:0000256" key="4">
    <source>
        <dbReference type="ARBA" id="ARBA00022679"/>
    </source>
</evidence>
<dbReference type="Gene3D" id="3.30.200.70">
    <property type="match status" value="1"/>
</dbReference>
<keyword evidence="2 11" id="KW-0723">Serine/threonine-protein kinase</keyword>
<keyword evidence="6 11" id="KW-0547">Nucleotide-binding</keyword>
<comment type="cofactor">
    <cofactor evidence="11">
        <name>Mg(2+)</name>
        <dbReference type="ChEBI" id="CHEBI:18420"/>
    </cofactor>
</comment>
<comment type="subcellular location">
    <subcellularLocation>
        <location evidence="11">Cytoplasm</location>
    </subcellularLocation>
</comment>
<evidence type="ECO:0000256" key="5">
    <source>
        <dbReference type="ARBA" id="ARBA00022723"/>
    </source>
</evidence>
<proteinExistence type="inferred from homology"/>
<dbReference type="NCBIfam" id="NF008738">
    <property type="entry name" value="PRK11768.1"/>
    <property type="match status" value="1"/>
</dbReference>
<comment type="subunit">
    <text evidence="11">Monomer.</text>
</comment>
<organism evidence="13 14">
    <name type="scientific">Alteromonas arenosi</name>
    <dbReference type="NCBI Taxonomy" id="3055817"/>
    <lineage>
        <taxon>Bacteria</taxon>
        <taxon>Pseudomonadati</taxon>
        <taxon>Pseudomonadota</taxon>
        <taxon>Gammaproteobacteria</taxon>
        <taxon>Alteromonadales</taxon>
        <taxon>Alteromonadaceae</taxon>
        <taxon>Alteromonas/Salinimonas group</taxon>
        <taxon>Alteromonas</taxon>
    </lineage>
</organism>
<evidence type="ECO:0000256" key="9">
    <source>
        <dbReference type="ARBA" id="ARBA00022842"/>
    </source>
</evidence>
<keyword evidence="7 11" id="KW-0418">Kinase</keyword>
<comment type="catalytic activity">
    <reaction evidence="11">
        <text>L-seryl-[protein] + ATP = O-phospho-L-seryl-[protein] + ADP + H(+)</text>
        <dbReference type="Rhea" id="RHEA:17989"/>
        <dbReference type="Rhea" id="RHEA-COMP:9863"/>
        <dbReference type="Rhea" id="RHEA-COMP:11604"/>
        <dbReference type="ChEBI" id="CHEBI:15378"/>
        <dbReference type="ChEBI" id="CHEBI:29999"/>
        <dbReference type="ChEBI" id="CHEBI:30616"/>
        <dbReference type="ChEBI" id="CHEBI:83421"/>
        <dbReference type="ChEBI" id="CHEBI:456216"/>
        <dbReference type="EC" id="2.7.11.1"/>
    </reaction>
</comment>
<dbReference type="PANTHER" id="PTHR39573">
    <property type="entry name" value="STRESS RESPONSE KINASE A"/>
    <property type="match status" value="1"/>
</dbReference>
<dbReference type="EMBL" id="JAUCBP010000012">
    <property type="protein sequence ID" value="MDM7861723.1"/>
    <property type="molecule type" value="Genomic_DNA"/>
</dbReference>
<dbReference type="Pfam" id="PF01636">
    <property type="entry name" value="APH"/>
    <property type="match status" value="1"/>
</dbReference>
<evidence type="ECO:0000256" key="3">
    <source>
        <dbReference type="ARBA" id="ARBA00022553"/>
    </source>
</evidence>
<comment type="similarity">
    <text evidence="11">Belongs to the SrkA/RdoA protein kinase family.</text>
</comment>
<feature type="domain" description="Aminoglycoside phosphotransferase" evidence="12">
    <location>
        <begin position="45"/>
        <end position="266"/>
    </location>
</feature>
<dbReference type="EC" id="2.7.11.1" evidence="11"/>
<dbReference type="SUPFAM" id="SSF56112">
    <property type="entry name" value="Protein kinase-like (PK-like)"/>
    <property type="match status" value="1"/>
</dbReference>
<gene>
    <name evidence="11" type="primary">srkA</name>
    <name evidence="13" type="ORF">QTP81_14065</name>
</gene>
<reference evidence="13 14" key="1">
    <citation type="submission" date="2023-06" db="EMBL/GenBank/DDBJ databases">
        <title>Alteromonas sp. ASW11-36 isolated from intertidal sand.</title>
        <authorList>
            <person name="Li Y."/>
        </authorList>
    </citation>
    <scope>NUCLEOTIDE SEQUENCE [LARGE SCALE GENOMIC DNA]</scope>
    <source>
        <strain evidence="13 14">ASW11-36</strain>
    </source>
</reference>
<feature type="binding site" evidence="11">
    <location>
        <position position="214"/>
    </location>
    <ligand>
        <name>Mg(2+)</name>
        <dbReference type="ChEBI" id="CHEBI:18420"/>
    </ligand>
</feature>
<evidence type="ECO:0000256" key="2">
    <source>
        <dbReference type="ARBA" id="ARBA00022527"/>
    </source>
</evidence>
<evidence type="ECO:0000256" key="6">
    <source>
        <dbReference type="ARBA" id="ARBA00022741"/>
    </source>
</evidence>
<dbReference type="Gene3D" id="1.10.510.10">
    <property type="entry name" value="Transferase(Phosphotransferase) domain 1"/>
    <property type="match status" value="1"/>
</dbReference>
<keyword evidence="9 11" id="KW-0460">Magnesium</keyword>
<keyword evidence="10 11" id="KW-0346">Stress response</keyword>
<feature type="binding site" evidence="11">
    <location>
        <position position="225"/>
    </location>
    <ligand>
        <name>Mg(2+)</name>
        <dbReference type="ChEBI" id="CHEBI:18420"/>
    </ligand>
</feature>
<feature type="active site" description="Proton acceptor" evidence="11">
    <location>
        <position position="209"/>
    </location>
</feature>
<dbReference type="PANTHER" id="PTHR39573:SF1">
    <property type="entry name" value="STRESS RESPONSE KINASE A"/>
    <property type="match status" value="1"/>
</dbReference>
<dbReference type="Proteomes" id="UP001234343">
    <property type="component" value="Unassembled WGS sequence"/>
</dbReference>
<keyword evidence="3 11" id="KW-0597">Phosphoprotein</keyword>